<feature type="compositionally biased region" description="Low complexity" evidence="8">
    <location>
        <begin position="85"/>
        <end position="110"/>
    </location>
</feature>
<evidence type="ECO:0000259" key="9">
    <source>
        <dbReference type="PROSITE" id="PS50245"/>
    </source>
</evidence>
<feature type="coiled-coil region" evidence="7">
    <location>
        <begin position="872"/>
        <end position="949"/>
    </location>
</feature>
<dbReference type="InterPro" id="IPR036859">
    <property type="entry name" value="CAP-Gly_dom_sf"/>
</dbReference>
<reference evidence="10 11" key="1">
    <citation type="submission" date="2023-04" db="EMBL/GenBank/DDBJ databases">
        <title>Genome of Basidiobolus ranarum AG-B5.</title>
        <authorList>
            <person name="Stajich J.E."/>
            <person name="Carter-House D."/>
            <person name="Gryganskyi A."/>
        </authorList>
    </citation>
    <scope>NUCLEOTIDE SEQUENCE [LARGE SCALE GENOMIC DNA]</scope>
    <source>
        <strain evidence="10 11">AG-B5</strain>
    </source>
</reference>
<keyword evidence="2" id="KW-0963">Cytoplasm</keyword>
<dbReference type="EMBL" id="JASJQH010008615">
    <property type="protein sequence ID" value="KAK9687676.1"/>
    <property type="molecule type" value="Genomic_DNA"/>
</dbReference>
<accession>A0ABR2VP53</accession>
<name>A0ABR2VP53_9FUNG</name>
<dbReference type="SMART" id="SM01052">
    <property type="entry name" value="CAP_GLY"/>
    <property type="match status" value="1"/>
</dbReference>
<evidence type="ECO:0000313" key="10">
    <source>
        <dbReference type="EMBL" id="KAK9687676.1"/>
    </source>
</evidence>
<evidence type="ECO:0000256" key="6">
    <source>
        <dbReference type="ARBA" id="ARBA00023212"/>
    </source>
</evidence>
<feature type="domain" description="CAP-Gly" evidence="9">
    <location>
        <begin position="149"/>
        <end position="192"/>
    </location>
</feature>
<comment type="caution">
    <text evidence="10">The sequence shown here is derived from an EMBL/GenBank/DDBJ whole genome shotgun (WGS) entry which is preliminary data.</text>
</comment>
<evidence type="ECO:0000256" key="8">
    <source>
        <dbReference type="SAM" id="MobiDB-lite"/>
    </source>
</evidence>
<evidence type="ECO:0000256" key="2">
    <source>
        <dbReference type="ARBA" id="ARBA00022490"/>
    </source>
</evidence>
<sequence length="1042" mass="118553">MFKPPKNPTNITAASKRKSFAFPPTHNSSEREINTSDTAVDTRRFSPTPLSNHTKVSNGLMRSKSTNNRHSLPASKTTTRPLPLPRISSPPLSSSASDISTSSTASYLSSKGGSMFKPPPRPSSPSHLQIGDKVQVESMGILGTLRFIGSTKFKPGIWAGIELDQEGTGKNDGIVDGIKYFSCAPKSGLFILAHKVSKIAYSNTYSHCTPISESASELSEECFTSTKTIKRASVPASLYKSNSTFTDNAPKRASFGFKDIVQNDLKGLHVDNDADTEADDPHQLGLKLEILEAENEFLKLEVKQTKSNSEIGILRTEIESLRRQKQEWEREKAAKFQLVELLETEMKDLRHQLSDTNVIDQHSSIDSATEYQSPLKDAEMNRLLSTVRDVKEVLKIRTAIEKELRDRIARLETSDNGDVKDSGLIESLQSELEERSIEVGKLTARLDRTKSDFEKEKAQLIENLSNAEKGDSSKYRSVNDDKEDVNGLLKKLQQQEITIKSQEKLLRDFKAAGAEAFDHYERTLQSMKKENFSLKEQAENVVNVCRQLESDAESLRFELEKAKAREEELTKESTSLQEAVDNYQLSNSKRKEEIQKLKLELQRQSSEILSLTEKQMSGMTDINFNEEKVKLLSQIEELLSSISSLEAEKSDIVRAHEELLESHDKTKSEMAKIRALFEQFDTERHSWVEQQSNLQQQLDAFREMIELKDRELQDSKEELTKLNEFLEERNREIDALKFKIQELESLERTNVDTLTDNTREADHGMEISQLKEKLACLQKEHSATLEENRKLQDEHAELTEAQENLLEMHTHMETECLKLMEEVERLHSESLENSNLSAVDSVASLPADTNNEHESSESGDLQSSLYEKDRILAQLKQQYKTEIREMQKKITDLELSKQYELDIQAKDMAELESLVENKIFRETELEEQIAELKQKIAQLEKKLENAKSSDSPSHFNDTMNIQDFEDGNLDRLKSQTSFLPTDDEEELFCELCDSKGHDILSCTEYSLTSHSYDNEGPSDAMFCENCEEFGDHWTDDCPNQDE</sequence>
<dbReference type="Gene3D" id="2.30.30.190">
    <property type="entry name" value="CAP Gly-rich-like domain"/>
    <property type="match status" value="1"/>
</dbReference>
<proteinExistence type="predicted"/>
<keyword evidence="11" id="KW-1185">Reference proteome</keyword>
<feature type="coiled-coil region" evidence="7">
    <location>
        <begin position="691"/>
        <end position="808"/>
    </location>
</feature>
<feature type="compositionally biased region" description="Polar residues" evidence="8">
    <location>
        <begin position="48"/>
        <end position="57"/>
    </location>
</feature>
<feature type="coiled-coil region" evidence="7">
    <location>
        <begin position="288"/>
        <end position="359"/>
    </location>
</feature>
<dbReference type="SUPFAM" id="SSF74924">
    <property type="entry name" value="Cap-Gly domain"/>
    <property type="match status" value="1"/>
</dbReference>
<evidence type="ECO:0000256" key="4">
    <source>
        <dbReference type="ARBA" id="ARBA00022737"/>
    </source>
</evidence>
<dbReference type="Pfam" id="PF01302">
    <property type="entry name" value="CAP_GLY"/>
    <property type="match status" value="1"/>
</dbReference>
<feature type="non-terminal residue" evidence="10">
    <location>
        <position position="1042"/>
    </location>
</feature>
<evidence type="ECO:0000256" key="7">
    <source>
        <dbReference type="SAM" id="Coils"/>
    </source>
</evidence>
<feature type="coiled-coil region" evidence="7">
    <location>
        <begin position="425"/>
        <end position="648"/>
    </location>
</feature>
<feature type="compositionally biased region" description="Polar residues" evidence="8">
    <location>
        <begin position="63"/>
        <end position="79"/>
    </location>
</feature>
<feature type="region of interest" description="Disordered" evidence="8">
    <location>
        <begin position="1"/>
        <end position="128"/>
    </location>
</feature>
<keyword evidence="6" id="KW-0206">Cytoskeleton</keyword>
<evidence type="ECO:0000256" key="1">
    <source>
        <dbReference type="ARBA" id="ARBA00004245"/>
    </source>
</evidence>
<organism evidence="10 11">
    <name type="scientific">Basidiobolus ranarum</name>
    <dbReference type="NCBI Taxonomy" id="34480"/>
    <lineage>
        <taxon>Eukaryota</taxon>
        <taxon>Fungi</taxon>
        <taxon>Fungi incertae sedis</taxon>
        <taxon>Zoopagomycota</taxon>
        <taxon>Entomophthoromycotina</taxon>
        <taxon>Basidiobolomycetes</taxon>
        <taxon>Basidiobolales</taxon>
        <taxon>Basidiobolaceae</taxon>
        <taxon>Basidiobolus</taxon>
    </lineage>
</organism>
<keyword evidence="4" id="KW-0677">Repeat</keyword>
<feature type="compositionally biased region" description="Basic and acidic residues" evidence="8">
    <location>
        <begin position="28"/>
        <end position="44"/>
    </location>
</feature>
<keyword evidence="5 7" id="KW-0175">Coiled coil</keyword>
<dbReference type="PANTHER" id="PTHR18916">
    <property type="entry name" value="DYNACTIN 1-RELATED MICROTUBULE-BINDING"/>
    <property type="match status" value="1"/>
</dbReference>
<evidence type="ECO:0000256" key="5">
    <source>
        <dbReference type="ARBA" id="ARBA00023054"/>
    </source>
</evidence>
<gene>
    <name evidence="10" type="ORF">K7432_014691</name>
</gene>
<evidence type="ECO:0000256" key="3">
    <source>
        <dbReference type="ARBA" id="ARBA00022701"/>
    </source>
</evidence>
<keyword evidence="3" id="KW-0493">Microtubule</keyword>
<dbReference type="PROSITE" id="PS50245">
    <property type="entry name" value="CAP_GLY_2"/>
    <property type="match status" value="1"/>
</dbReference>
<dbReference type="Pfam" id="PF16641">
    <property type="entry name" value="CLIP1_ZNF"/>
    <property type="match status" value="1"/>
</dbReference>
<protein>
    <recommendedName>
        <fullName evidence="9">CAP-Gly domain-containing protein</fullName>
    </recommendedName>
</protein>
<dbReference type="InterPro" id="IPR032108">
    <property type="entry name" value="CLIP1_ZNF"/>
</dbReference>
<comment type="subcellular location">
    <subcellularLocation>
        <location evidence="1">Cytoplasm</location>
        <location evidence="1">Cytoskeleton</location>
    </subcellularLocation>
</comment>
<dbReference type="InterPro" id="IPR000938">
    <property type="entry name" value="CAP-Gly_domain"/>
</dbReference>
<dbReference type="Proteomes" id="UP001479436">
    <property type="component" value="Unassembled WGS sequence"/>
</dbReference>
<evidence type="ECO:0000313" key="11">
    <source>
        <dbReference type="Proteomes" id="UP001479436"/>
    </source>
</evidence>